<dbReference type="CDD" id="cd01524">
    <property type="entry name" value="RHOD_Pyr_redox"/>
    <property type="match status" value="1"/>
</dbReference>
<name>A0ABN0RI81_9LIST</name>
<dbReference type="InterPro" id="IPR050260">
    <property type="entry name" value="FAD-bd_OxRdtase"/>
</dbReference>
<evidence type="ECO:0000256" key="5">
    <source>
        <dbReference type="ARBA" id="ARBA00023002"/>
    </source>
</evidence>
<protein>
    <submittedName>
        <fullName evidence="8">Coenzyme A disulfide reductase</fullName>
    </submittedName>
</protein>
<dbReference type="Gene3D" id="3.50.50.60">
    <property type="entry name" value="FAD/NAD(P)-binding domain"/>
    <property type="match status" value="2"/>
</dbReference>
<dbReference type="PANTHER" id="PTHR43429:SF1">
    <property type="entry name" value="NAD(P)H SULFUR OXIDOREDUCTASE (COA-DEPENDENT)"/>
    <property type="match status" value="1"/>
</dbReference>
<comment type="cofactor">
    <cofactor evidence="1">
        <name>FAD</name>
        <dbReference type="ChEBI" id="CHEBI:57692"/>
    </cofactor>
</comment>
<comment type="similarity">
    <text evidence="2">Belongs to the class-III pyridine nucleotide-disulfide oxidoreductase family.</text>
</comment>
<evidence type="ECO:0000313" key="8">
    <source>
        <dbReference type="EMBL" id="EUJ33652.1"/>
    </source>
</evidence>
<evidence type="ECO:0000256" key="1">
    <source>
        <dbReference type="ARBA" id="ARBA00001974"/>
    </source>
</evidence>
<keyword evidence="6" id="KW-0676">Redox-active center</keyword>
<dbReference type="Proteomes" id="UP000019249">
    <property type="component" value="Unassembled WGS sequence"/>
</dbReference>
<evidence type="ECO:0000259" key="7">
    <source>
        <dbReference type="PROSITE" id="PS50206"/>
    </source>
</evidence>
<dbReference type="PRINTS" id="PR00411">
    <property type="entry name" value="PNDRDTASEI"/>
</dbReference>
<dbReference type="InterPro" id="IPR016156">
    <property type="entry name" value="FAD/NAD-linked_Rdtase_dimer_sf"/>
</dbReference>
<keyword evidence="9" id="KW-1185">Reference proteome</keyword>
<evidence type="ECO:0000256" key="3">
    <source>
        <dbReference type="ARBA" id="ARBA00022630"/>
    </source>
</evidence>
<organism evidence="8 9">
    <name type="scientific">Listeria floridensis FSL S10-1187</name>
    <dbReference type="NCBI Taxonomy" id="1265817"/>
    <lineage>
        <taxon>Bacteria</taxon>
        <taxon>Bacillati</taxon>
        <taxon>Bacillota</taxon>
        <taxon>Bacilli</taxon>
        <taxon>Bacillales</taxon>
        <taxon>Listeriaceae</taxon>
        <taxon>Listeria</taxon>
    </lineage>
</organism>
<evidence type="ECO:0000256" key="4">
    <source>
        <dbReference type="ARBA" id="ARBA00022827"/>
    </source>
</evidence>
<comment type="caution">
    <text evidence="8">The sequence shown here is derived from an EMBL/GenBank/DDBJ whole genome shotgun (WGS) entry which is preliminary data.</text>
</comment>
<dbReference type="PANTHER" id="PTHR43429">
    <property type="entry name" value="PYRIDINE NUCLEOTIDE-DISULFIDE OXIDOREDUCTASE DOMAIN-CONTAINING"/>
    <property type="match status" value="1"/>
</dbReference>
<evidence type="ECO:0000256" key="2">
    <source>
        <dbReference type="ARBA" id="ARBA00009130"/>
    </source>
</evidence>
<dbReference type="SUPFAM" id="SSF55424">
    <property type="entry name" value="FAD/NAD-linked reductases, dimerisation (C-terminal) domain"/>
    <property type="match status" value="1"/>
</dbReference>
<dbReference type="EMBL" id="AODF01000001">
    <property type="protein sequence ID" value="EUJ33652.1"/>
    <property type="molecule type" value="Genomic_DNA"/>
</dbReference>
<dbReference type="InterPro" id="IPR036188">
    <property type="entry name" value="FAD/NAD-bd_sf"/>
</dbReference>
<proteinExistence type="inferred from homology"/>
<evidence type="ECO:0000313" key="9">
    <source>
        <dbReference type="Proteomes" id="UP000019249"/>
    </source>
</evidence>
<dbReference type="RefSeq" id="WP_036095497.1">
    <property type="nucleotide sequence ID" value="NZ_AODF01000001.1"/>
</dbReference>
<dbReference type="InterPro" id="IPR023753">
    <property type="entry name" value="FAD/NAD-binding_dom"/>
</dbReference>
<dbReference type="SUPFAM" id="SSF52821">
    <property type="entry name" value="Rhodanese/Cell cycle control phosphatase"/>
    <property type="match status" value="1"/>
</dbReference>
<dbReference type="InterPro" id="IPR036873">
    <property type="entry name" value="Rhodanese-like_dom_sf"/>
</dbReference>
<dbReference type="InterPro" id="IPR001763">
    <property type="entry name" value="Rhodanese-like_dom"/>
</dbReference>
<dbReference type="SUPFAM" id="SSF51905">
    <property type="entry name" value="FAD/NAD(P)-binding domain"/>
    <property type="match status" value="2"/>
</dbReference>
<sequence>MRIVIIGGVAGGMSAATRLRRLDEEAEIIVLEKGPYVSFANCGLPYYISREIEEREDLLVQTPESLRARFQIDVRPYHEAMSIQPDQKSITVKNAEGEFELSYDKLILSPGARPVTPPIEGLNEAENLFTVRSVPNVDAIQAFIEQNHPKKAVVIGAGFIGMEMAESLKQRGLEVTIVEKSEHVLPPLDTEMAVPIEQELLKNQVNLELGAGAKAFRDKGKKIELDTGKVLASDLTILAIGVAPETSLAESAGIKTGLRGGILVDEDYATNVPDIYAIGDAIVVKQIVSGQDALISLASPANRQGRMVADIIFGKKRSNVGFLGTAIVRVFSLAAASTGLNEKALQATEIPYQVIHIQGKSHASYFPGNTPILLKVLFSQADGKILGAQAVGENGVDKRIDILATAIKAGMTISDLPELEFTYAPPFGSAKDPVNMAGYAGMNIYEGLSDNIQWHELQGELSNGALLLDVRNAAELENGKIKNAYHIPLHELRDRAESELDKAKPIVVTCQVGLRGYLAERILKNLGYQVKNLDGGFSLYQSVMPEEVE</sequence>
<dbReference type="PROSITE" id="PS50206">
    <property type="entry name" value="RHODANESE_3"/>
    <property type="match status" value="1"/>
</dbReference>
<feature type="domain" description="Rhodanese" evidence="7">
    <location>
        <begin position="461"/>
        <end position="549"/>
    </location>
</feature>
<evidence type="ECO:0000256" key="6">
    <source>
        <dbReference type="ARBA" id="ARBA00023284"/>
    </source>
</evidence>
<dbReference type="Gene3D" id="3.40.250.10">
    <property type="entry name" value="Rhodanese-like domain"/>
    <property type="match status" value="1"/>
</dbReference>
<dbReference type="InterPro" id="IPR004099">
    <property type="entry name" value="Pyr_nucl-diS_OxRdtase_dimer"/>
</dbReference>
<dbReference type="Pfam" id="PF00581">
    <property type="entry name" value="Rhodanese"/>
    <property type="match status" value="1"/>
</dbReference>
<gene>
    <name evidence="8" type="ORF">MFLO_00320</name>
</gene>
<dbReference type="SMART" id="SM00450">
    <property type="entry name" value="RHOD"/>
    <property type="match status" value="1"/>
</dbReference>
<keyword evidence="5" id="KW-0560">Oxidoreductase</keyword>
<reference evidence="8 9" key="1">
    <citation type="journal article" date="2014" name="Int. J. Syst. Evol. Microbiol.">
        <title>Listeria floridensis sp. nov., Listeria aquatica sp. nov., Listeria cornellensis sp. nov., Listeria riparia sp. nov. and Listeria grandensis sp. nov., from agricultural and natural environments.</title>
        <authorList>
            <person name="den Bakker H.C."/>
            <person name="Warchocki S."/>
            <person name="Wright E.M."/>
            <person name="Allred A.F."/>
            <person name="Ahlstrom C."/>
            <person name="Manuel C.S."/>
            <person name="Stasiewicz M.J."/>
            <person name="Burrell A."/>
            <person name="Roof S."/>
            <person name="Strawn L."/>
            <person name="Fortes E.D."/>
            <person name="Nightingale K.K."/>
            <person name="Kephart D."/>
            <person name="Wiedmann M."/>
        </authorList>
    </citation>
    <scope>NUCLEOTIDE SEQUENCE [LARGE SCALE GENOMIC DNA]</scope>
    <source>
        <strain evidence="8 9">FSL S10-1187</strain>
    </source>
</reference>
<dbReference type="PRINTS" id="PR00368">
    <property type="entry name" value="FADPNR"/>
</dbReference>
<accession>A0ABN0RI81</accession>
<dbReference type="Pfam" id="PF02852">
    <property type="entry name" value="Pyr_redox_dim"/>
    <property type="match status" value="1"/>
</dbReference>
<keyword evidence="3" id="KW-0285">Flavoprotein</keyword>
<keyword evidence="4" id="KW-0274">FAD</keyword>
<dbReference type="Pfam" id="PF07992">
    <property type="entry name" value="Pyr_redox_2"/>
    <property type="match status" value="1"/>
</dbReference>